<evidence type="ECO:0000313" key="4">
    <source>
        <dbReference type="Proteomes" id="UP000735874"/>
    </source>
</evidence>
<dbReference type="PANTHER" id="PTHR40866:SF1">
    <property type="entry name" value="BED-TYPE DOMAIN-CONTAINING PROTEIN"/>
    <property type="match status" value="1"/>
</dbReference>
<protein>
    <submittedName>
        <fullName evidence="1">Uncharacterized protein</fullName>
    </submittedName>
</protein>
<evidence type="ECO:0000313" key="1">
    <source>
        <dbReference type="EMBL" id="KAG2845760.1"/>
    </source>
</evidence>
<dbReference type="PANTHER" id="PTHR40866">
    <property type="entry name" value="BED-TYPE DOMAIN-CONTAINING PROTEIN"/>
    <property type="match status" value="1"/>
</dbReference>
<sequence length="249" mass="28053">MATNNPFSPRQVYSYFFKVILDDQDEPTAHFWYQCSFVRKQAPKTGYSNLFDHVLKQHPDFVATMLASGTNTATLNATVAKYNNLANISTETLLNYAGLVVREVEIDIGLALPVKFGITFDGWTFLSEHYLAAFAVFDHDGRADKVLLAFAPLIDDEVTDHSAVSHVKFLEGRLPFFDRDIADIVYLVGDICAVNTKLSDLLTIPLVGSASHRLNLAVQRFMADHDFLLNKIQDLMRKLRNLNHSAKLR</sequence>
<dbReference type="Proteomes" id="UP000735874">
    <property type="component" value="Unassembled WGS sequence"/>
</dbReference>
<dbReference type="AlphaFoldDB" id="A0A8T0YKE2"/>
<reference evidence="1" key="1">
    <citation type="submission" date="2018-10" db="EMBL/GenBank/DDBJ databases">
        <title>Effector identification in a new, highly contiguous assembly of the strawberry crown rot pathogen Phytophthora cactorum.</title>
        <authorList>
            <person name="Armitage A.D."/>
            <person name="Nellist C.F."/>
            <person name="Bates H."/>
            <person name="Vickerstaff R.J."/>
            <person name="Harrison R.J."/>
        </authorList>
    </citation>
    <scope>NUCLEOTIDE SEQUENCE</scope>
    <source>
        <strain evidence="1">15-7</strain>
        <strain evidence="2">4032</strain>
        <strain evidence="3">4040</strain>
    </source>
</reference>
<dbReference type="EMBL" id="RCMI01000857">
    <property type="protein sequence ID" value="KAG2895770.1"/>
    <property type="molecule type" value="Genomic_DNA"/>
</dbReference>
<dbReference type="Proteomes" id="UP000736787">
    <property type="component" value="Unassembled WGS sequence"/>
</dbReference>
<comment type="caution">
    <text evidence="1">The sequence shown here is derived from an EMBL/GenBank/DDBJ whole genome shotgun (WGS) entry which is preliminary data.</text>
</comment>
<dbReference type="VEuPathDB" id="FungiDB:PC110_g20314"/>
<dbReference type="EMBL" id="RCMG01000828">
    <property type="protein sequence ID" value="KAG2845760.1"/>
    <property type="molecule type" value="Genomic_DNA"/>
</dbReference>
<proteinExistence type="predicted"/>
<organism evidence="1 4">
    <name type="scientific">Phytophthora cactorum</name>
    <dbReference type="NCBI Taxonomy" id="29920"/>
    <lineage>
        <taxon>Eukaryota</taxon>
        <taxon>Sar</taxon>
        <taxon>Stramenopiles</taxon>
        <taxon>Oomycota</taxon>
        <taxon>Peronosporomycetes</taxon>
        <taxon>Peronosporales</taxon>
        <taxon>Peronosporaceae</taxon>
        <taxon>Phytophthora</taxon>
    </lineage>
</organism>
<name>A0A8T0YKE2_9STRA</name>
<dbReference type="VEuPathDB" id="FungiDB:PC110_g23035"/>
<evidence type="ECO:0000313" key="2">
    <source>
        <dbReference type="EMBL" id="KAG2895770.1"/>
    </source>
</evidence>
<dbReference type="Proteomes" id="UP000774804">
    <property type="component" value="Unassembled WGS sequence"/>
</dbReference>
<accession>A0A8T0YKE2</accession>
<gene>
    <name evidence="1" type="ORF">PC113_g18112</name>
    <name evidence="2" type="ORF">PC115_g17690</name>
    <name evidence="3" type="ORF">PC117_g20717</name>
</gene>
<evidence type="ECO:0000313" key="3">
    <source>
        <dbReference type="EMBL" id="KAG2905604.1"/>
    </source>
</evidence>
<dbReference type="EMBL" id="RCMK01000985">
    <property type="protein sequence ID" value="KAG2905604.1"/>
    <property type="molecule type" value="Genomic_DNA"/>
</dbReference>